<reference evidence="1" key="1">
    <citation type="submission" date="2014-09" db="EMBL/GenBank/DDBJ databases">
        <authorList>
            <person name="Magalhaes I.L.F."/>
            <person name="Oliveira U."/>
            <person name="Santos F.R."/>
            <person name="Vidigal T.H.D.A."/>
            <person name="Brescovit A.D."/>
            <person name="Santos A.J."/>
        </authorList>
    </citation>
    <scope>NUCLEOTIDE SEQUENCE</scope>
    <source>
        <tissue evidence="1">Shoot tissue taken approximately 20 cm above the soil surface</tissue>
    </source>
</reference>
<dbReference type="EMBL" id="GBRH01277956">
    <property type="protein sequence ID" value="JAD19939.1"/>
    <property type="molecule type" value="Transcribed_RNA"/>
</dbReference>
<accession>A0A0A8Y0T7</accession>
<evidence type="ECO:0000313" key="1">
    <source>
        <dbReference type="EMBL" id="JAD19939.1"/>
    </source>
</evidence>
<sequence length="23" mass="2818">MYPNHLFLLDYSYPNHLFLLGYS</sequence>
<organism evidence="1">
    <name type="scientific">Arundo donax</name>
    <name type="common">Giant reed</name>
    <name type="synonym">Donax arundinaceus</name>
    <dbReference type="NCBI Taxonomy" id="35708"/>
    <lineage>
        <taxon>Eukaryota</taxon>
        <taxon>Viridiplantae</taxon>
        <taxon>Streptophyta</taxon>
        <taxon>Embryophyta</taxon>
        <taxon>Tracheophyta</taxon>
        <taxon>Spermatophyta</taxon>
        <taxon>Magnoliopsida</taxon>
        <taxon>Liliopsida</taxon>
        <taxon>Poales</taxon>
        <taxon>Poaceae</taxon>
        <taxon>PACMAD clade</taxon>
        <taxon>Arundinoideae</taxon>
        <taxon>Arundineae</taxon>
        <taxon>Arundo</taxon>
    </lineage>
</organism>
<name>A0A0A8Y0T7_ARUDO</name>
<proteinExistence type="predicted"/>
<reference evidence="1" key="2">
    <citation type="journal article" date="2015" name="Data Brief">
        <title>Shoot transcriptome of the giant reed, Arundo donax.</title>
        <authorList>
            <person name="Barrero R.A."/>
            <person name="Guerrero F.D."/>
            <person name="Moolhuijzen P."/>
            <person name="Goolsby J.A."/>
            <person name="Tidwell J."/>
            <person name="Bellgard S.E."/>
            <person name="Bellgard M.I."/>
        </authorList>
    </citation>
    <scope>NUCLEOTIDE SEQUENCE</scope>
    <source>
        <tissue evidence="1">Shoot tissue taken approximately 20 cm above the soil surface</tissue>
    </source>
</reference>
<protein>
    <submittedName>
        <fullName evidence="1">Uncharacterized protein</fullName>
    </submittedName>
</protein>
<dbReference type="AlphaFoldDB" id="A0A0A8Y0T7"/>